<proteinExistence type="predicted"/>
<accession>A0A418ZVM0</accession>
<name>A0A418ZVM0_9RHOB</name>
<evidence type="ECO:0000256" key="1">
    <source>
        <dbReference type="SAM" id="Phobius"/>
    </source>
</evidence>
<dbReference type="Pfam" id="PF10003">
    <property type="entry name" value="DUF2244"/>
    <property type="match status" value="1"/>
</dbReference>
<gene>
    <name evidence="2" type="ORF">D3P06_10810</name>
</gene>
<protein>
    <submittedName>
        <fullName evidence="2">DUF2244 domain-containing protein</fullName>
    </submittedName>
</protein>
<dbReference type="AlphaFoldDB" id="A0A418ZVM0"/>
<feature type="transmembrane region" description="Helical" evidence="1">
    <location>
        <begin position="32"/>
        <end position="50"/>
    </location>
</feature>
<keyword evidence="3" id="KW-1185">Reference proteome</keyword>
<dbReference type="InterPro" id="IPR019253">
    <property type="entry name" value="DUF2244_TM"/>
</dbReference>
<keyword evidence="1" id="KW-1133">Transmembrane helix</keyword>
<organism evidence="2 3">
    <name type="scientific">Paracoccus aestuarii</name>
    <dbReference type="NCBI Taxonomy" id="453842"/>
    <lineage>
        <taxon>Bacteria</taxon>
        <taxon>Pseudomonadati</taxon>
        <taxon>Pseudomonadota</taxon>
        <taxon>Alphaproteobacteria</taxon>
        <taxon>Rhodobacterales</taxon>
        <taxon>Paracoccaceae</taxon>
        <taxon>Paracoccus</taxon>
    </lineage>
</organism>
<evidence type="ECO:0000313" key="3">
    <source>
        <dbReference type="Proteomes" id="UP000285530"/>
    </source>
</evidence>
<keyword evidence="1" id="KW-0472">Membrane</keyword>
<comment type="caution">
    <text evidence="2">The sequence shown here is derived from an EMBL/GenBank/DDBJ whole genome shotgun (WGS) entry which is preliminary data.</text>
</comment>
<evidence type="ECO:0000313" key="2">
    <source>
        <dbReference type="EMBL" id="RJL02865.1"/>
    </source>
</evidence>
<feature type="transmembrane region" description="Helical" evidence="1">
    <location>
        <begin position="56"/>
        <end position="75"/>
    </location>
</feature>
<keyword evidence="1" id="KW-0812">Transmembrane</keyword>
<dbReference type="EMBL" id="QZEV01000052">
    <property type="protein sequence ID" value="RJL02865.1"/>
    <property type="molecule type" value="Genomic_DNA"/>
</dbReference>
<dbReference type="RefSeq" id="WP_119886579.1">
    <property type="nucleotide sequence ID" value="NZ_CP067169.1"/>
</dbReference>
<reference evidence="2 3" key="1">
    <citation type="submission" date="2018-09" db="EMBL/GenBank/DDBJ databases">
        <title>Paracoccus onubensis nov. sp. a moderate halophilic bacterium isolated from Gruta de las Maravillas (Aracena, Spain).</title>
        <authorList>
            <person name="Jurado V."/>
            <person name="Gutierrez-Patricio S."/>
            <person name="Gonzalez-Pimentel J.L."/>
            <person name="Laiz L."/>
            <person name="Saiz-Jimenez C."/>
        </authorList>
    </citation>
    <scope>NUCLEOTIDE SEQUENCE [LARGE SCALE GENOMIC DNA]</scope>
    <source>
        <strain evidence="2 3">DSM 19484</strain>
    </source>
</reference>
<dbReference type="Proteomes" id="UP000285530">
    <property type="component" value="Unassembled WGS sequence"/>
</dbReference>
<sequence>MPYRWTESAPDHSGAFLQTLTLWPHRSLPRRGFVWFIGVTAGFLLLPVLAVLGTQVLWGLLPFMALSVAGVWFAIQSTYRSGQMLEEVTLDHRRLQVRRHDPDRPERLWQTNSYWVRPTLRKGPVEAYLTLSDGQREIELGAFLTPEERRALCDDLDRRLARLKG</sequence>
<dbReference type="OrthoDB" id="9808190at2"/>